<dbReference type="GO" id="GO:0046872">
    <property type="term" value="F:metal ion binding"/>
    <property type="evidence" value="ECO:0007669"/>
    <property type="project" value="UniProtKB-KW"/>
</dbReference>
<dbReference type="EMBL" id="JADZSC010000001">
    <property type="protein sequence ID" value="MBH0229714.1"/>
    <property type="molecule type" value="Genomic_DNA"/>
</dbReference>
<dbReference type="Pfam" id="PF06130">
    <property type="entry name" value="PTAC"/>
    <property type="match status" value="1"/>
</dbReference>
<evidence type="ECO:0000256" key="8">
    <source>
        <dbReference type="ARBA" id="ARBA00023315"/>
    </source>
</evidence>
<organism evidence="11 12">
    <name type="scientific">Halobacillus yeomjeoni</name>
    <dbReference type="NCBI Taxonomy" id="311194"/>
    <lineage>
        <taxon>Bacteria</taxon>
        <taxon>Bacillati</taxon>
        <taxon>Bacillota</taxon>
        <taxon>Bacilli</taxon>
        <taxon>Bacillales</taxon>
        <taxon>Bacillaceae</taxon>
        <taxon>Halobacillus</taxon>
    </lineage>
</organism>
<protein>
    <recommendedName>
        <fullName evidence="4 10">Phosphate propanoyltransferase</fullName>
        <ecNumber evidence="3 10">2.3.1.222</ecNumber>
    </recommendedName>
</protein>
<keyword evidence="5 10" id="KW-0808">Transferase</keyword>
<comment type="cofactor">
    <cofactor evidence="1">
        <name>Zn(2+)</name>
        <dbReference type="ChEBI" id="CHEBI:29105"/>
    </cofactor>
</comment>
<keyword evidence="8 10" id="KW-0012">Acyltransferase</keyword>
<sequence>MSPHNVEEIVQKVMTRIKEEKQTSSEIPVGVSARHCHLDRETFKLLFGDDAELTKKADLSQPDQFAANETITVAGPKGSISKVRILGPLRSSNQVEISQTDAFKVGLKPPIRQSGDISGSCPVTIIGPYGSVYLNEGLIIAQAHIHMHTNDAERYGVEDGNVVSIRFENEKRDVHFSKTVIRVSENYRLEMHIDTDEANAGSIVTGQTGELVKVMADES</sequence>
<evidence type="ECO:0000256" key="10">
    <source>
        <dbReference type="PIRNR" id="PIRNR010130"/>
    </source>
</evidence>
<dbReference type="EC" id="2.3.1.222" evidence="3 10"/>
<keyword evidence="7" id="KW-0862">Zinc</keyword>
<dbReference type="Proteomes" id="UP000614490">
    <property type="component" value="Unassembled WGS sequence"/>
</dbReference>
<gene>
    <name evidence="11" type="ORF">H0267_05740</name>
</gene>
<comment type="similarity">
    <text evidence="2 10">Belongs to the PduL family.</text>
</comment>
<evidence type="ECO:0000313" key="11">
    <source>
        <dbReference type="EMBL" id="MBH0229714.1"/>
    </source>
</evidence>
<evidence type="ECO:0000256" key="7">
    <source>
        <dbReference type="ARBA" id="ARBA00022833"/>
    </source>
</evidence>
<evidence type="ECO:0000256" key="9">
    <source>
        <dbReference type="ARBA" id="ARBA00047589"/>
    </source>
</evidence>
<reference evidence="11 12" key="1">
    <citation type="journal article" date="2005" name="Int. J. Syst. Evol. Microbiol.">
        <title>Halobacillus yeomjeoni sp. nov., isolated from a marine solar saltern in Korea.</title>
        <authorList>
            <person name="Yoon J.H."/>
            <person name="Kang S.J."/>
            <person name="Lee C.H."/>
            <person name="Oh H.W."/>
            <person name="Oh T.K."/>
        </authorList>
    </citation>
    <scope>NUCLEOTIDE SEQUENCE [LARGE SCALE GENOMIC DNA]</scope>
    <source>
        <strain evidence="11 12">KCTC 3957</strain>
    </source>
</reference>
<comment type="function">
    <text evidence="10">Involved in 1,2-propanediol (1,2-PD) degradation by catalyzing the conversion of propanoyl-CoA to propanoyl-phosphate.</text>
</comment>
<dbReference type="PIRSF" id="PIRSF010130">
    <property type="entry name" value="PduL"/>
    <property type="match status" value="1"/>
</dbReference>
<keyword evidence="6" id="KW-0479">Metal-binding</keyword>
<evidence type="ECO:0000313" key="12">
    <source>
        <dbReference type="Proteomes" id="UP000614490"/>
    </source>
</evidence>
<keyword evidence="12" id="KW-1185">Reference proteome</keyword>
<comment type="pathway">
    <text evidence="10">Polyol metabolism; 1,2-propanediol degradation.</text>
</comment>
<dbReference type="GO" id="GO:0016747">
    <property type="term" value="F:acyltransferase activity, transferring groups other than amino-acyl groups"/>
    <property type="evidence" value="ECO:0007669"/>
    <property type="project" value="InterPro"/>
</dbReference>
<accession>A0A931HUL6</accession>
<evidence type="ECO:0000256" key="6">
    <source>
        <dbReference type="ARBA" id="ARBA00022723"/>
    </source>
</evidence>
<comment type="caution">
    <text evidence="11">The sequence shown here is derived from an EMBL/GenBank/DDBJ whole genome shotgun (WGS) entry which is preliminary data.</text>
</comment>
<name>A0A931HUL6_9BACI</name>
<dbReference type="NCBIfam" id="NF011652">
    <property type="entry name" value="PRK15070.1"/>
    <property type="match status" value="1"/>
</dbReference>
<evidence type="ECO:0000256" key="5">
    <source>
        <dbReference type="ARBA" id="ARBA00022679"/>
    </source>
</evidence>
<dbReference type="RefSeq" id="WP_197316307.1">
    <property type="nucleotide sequence ID" value="NZ_JADZSC010000001.1"/>
</dbReference>
<evidence type="ECO:0000256" key="3">
    <source>
        <dbReference type="ARBA" id="ARBA00012206"/>
    </source>
</evidence>
<evidence type="ECO:0000256" key="4">
    <source>
        <dbReference type="ARBA" id="ARBA00020837"/>
    </source>
</evidence>
<dbReference type="PANTHER" id="PTHR39453">
    <property type="entry name" value="PHOSPHATE PROPANOYLTRANSFERASE"/>
    <property type="match status" value="1"/>
</dbReference>
<comment type="catalytic activity">
    <reaction evidence="9 10">
        <text>propanoyl-CoA + phosphate = propanoyl phosphate + CoA</text>
        <dbReference type="Rhea" id="RHEA:28046"/>
        <dbReference type="ChEBI" id="CHEBI:43474"/>
        <dbReference type="ChEBI" id="CHEBI:57287"/>
        <dbReference type="ChEBI" id="CHEBI:57392"/>
        <dbReference type="ChEBI" id="CHEBI:58933"/>
        <dbReference type="EC" id="2.3.1.222"/>
    </reaction>
</comment>
<evidence type="ECO:0000256" key="1">
    <source>
        <dbReference type="ARBA" id="ARBA00001947"/>
    </source>
</evidence>
<dbReference type="AlphaFoldDB" id="A0A931HUL6"/>
<proteinExistence type="inferred from homology"/>
<evidence type="ECO:0000256" key="2">
    <source>
        <dbReference type="ARBA" id="ARBA00007342"/>
    </source>
</evidence>
<dbReference type="InterPro" id="IPR008300">
    <property type="entry name" value="PTAC"/>
</dbReference>
<dbReference type="PANTHER" id="PTHR39453:SF1">
    <property type="entry name" value="PHOSPHATE PROPANOYLTRANSFERASE"/>
    <property type="match status" value="1"/>
</dbReference>